<evidence type="ECO:0000259" key="6">
    <source>
        <dbReference type="Pfam" id="PF03865"/>
    </source>
</evidence>
<gene>
    <name evidence="8" type="ORF">ZMTM_10740</name>
</gene>
<dbReference type="GO" id="GO:0008320">
    <property type="term" value="F:protein transmembrane transporter activity"/>
    <property type="evidence" value="ECO:0007669"/>
    <property type="project" value="TreeGrafter"/>
</dbReference>
<feature type="chain" id="PRO_5034985671" description="Hemolysin activation/secretion protein" evidence="5">
    <location>
        <begin position="37"/>
        <end position="559"/>
    </location>
</feature>
<dbReference type="EMBL" id="AP024110">
    <property type="protein sequence ID" value="BCM24815.1"/>
    <property type="molecule type" value="Genomic_DNA"/>
</dbReference>
<keyword evidence="1" id="KW-0472">Membrane</keyword>
<dbReference type="RefSeq" id="WP_221765310.1">
    <property type="nucleotide sequence ID" value="NZ_AP024110.1"/>
</dbReference>
<protein>
    <recommendedName>
        <fullName evidence="10">Hemolysin activation/secretion protein</fullName>
    </recommendedName>
</protein>
<dbReference type="Proteomes" id="UP000826722">
    <property type="component" value="Chromosome"/>
</dbReference>
<dbReference type="Gene3D" id="2.40.160.50">
    <property type="entry name" value="membrane protein fhac: a member of the omp85/tpsb transporter family"/>
    <property type="match status" value="1"/>
</dbReference>
<evidence type="ECO:0000256" key="1">
    <source>
        <dbReference type="ARBA" id="ARBA00022452"/>
    </source>
</evidence>
<name>A0A8D5FZY7_9PROT</name>
<keyword evidence="2" id="KW-0812">Transmembrane</keyword>
<dbReference type="InterPro" id="IPR013686">
    <property type="entry name" value="Polypept-transport_assoc_ShlB"/>
</dbReference>
<keyword evidence="1" id="KW-1134">Transmembrane beta strand</keyword>
<evidence type="ECO:0000313" key="8">
    <source>
        <dbReference type="EMBL" id="BCM24815.1"/>
    </source>
</evidence>
<feature type="region of interest" description="Disordered" evidence="4">
    <location>
        <begin position="43"/>
        <end position="80"/>
    </location>
</feature>
<dbReference type="Pfam" id="PF08479">
    <property type="entry name" value="POTRA_2"/>
    <property type="match status" value="1"/>
</dbReference>
<feature type="compositionally biased region" description="Polar residues" evidence="4">
    <location>
        <begin position="58"/>
        <end position="70"/>
    </location>
</feature>
<organism evidence="8 9">
    <name type="scientific">Methyloradius palustris</name>
    <dbReference type="NCBI Taxonomy" id="2778876"/>
    <lineage>
        <taxon>Bacteria</taxon>
        <taxon>Pseudomonadati</taxon>
        <taxon>Pseudomonadota</taxon>
        <taxon>Betaproteobacteria</taxon>
        <taxon>Nitrosomonadales</taxon>
        <taxon>Methylophilaceae</taxon>
        <taxon>Methyloradius</taxon>
    </lineage>
</organism>
<dbReference type="Gene3D" id="3.10.20.310">
    <property type="entry name" value="membrane protein fhac"/>
    <property type="match status" value="1"/>
</dbReference>
<evidence type="ECO:0000313" key="9">
    <source>
        <dbReference type="Proteomes" id="UP000826722"/>
    </source>
</evidence>
<evidence type="ECO:0000256" key="2">
    <source>
        <dbReference type="ARBA" id="ARBA00022692"/>
    </source>
</evidence>
<dbReference type="GO" id="GO:0098046">
    <property type="term" value="C:type V protein secretion system complex"/>
    <property type="evidence" value="ECO:0007669"/>
    <property type="project" value="TreeGrafter"/>
</dbReference>
<dbReference type="KEGG" id="mpau:ZMTM_10740"/>
<dbReference type="InterPro" id="IPR005565">
    <property type="entry name" value="Hemolysn_activator_HlyB_C"/>
</dbReference>
<keyword evidence="5" id="KW-0732">Signal</keyword>
<proteinExistence type="predicted"/>
<feature type="signal peptide" evidence="5">
    <location>
        <begin position="1"/>
        <end position="36"/>
    </location>
</feature>
<evidence type="ECO:0000256" key="3">
    <source>
        <dbReference type="ARBA" id="ARBA00023237"/>
    </source>
</evidence>
<dbReference type="PANTHER" id="PTHR34597">
    <property type="entry name" value="SLR1661 PROTEIN"/>
    <property type="match status" value="1"/>
</dbReference>
<keyword evidence="3" id="KW-0998">Cell outer membrane</keyword>
<feature type="domain" description="Haemolysin activator HlyB C-terminal" evidence="6">
    <location>
        <begin position="226"/>
        <end position="520"/>
    </location>
</feature>
<feature type="compositionally biased region" description="Acidic residues" evidence="4">
    <location>
        <begin position="71"/>
        <end position="80"/>
    </location>
</feature>
<dbReference type="AlphaFoldDB" id="A0A8D5FZY7"/>
<dbReference type="Pfam" id="PF03865">
    <property type="entry name" value="ShlB"/>
    <property type="match status" value="1"/>
</dbReference>
<evidence type="ECO:0008006" key="10">
    <source>
        <dbReference type="Google" id="ProtNLM"/>
    </source>
</evidence>
<feature type="domain" description="Polypeptide-transport-associated ShlB-type" evidence="7">
    <location>
        <begin position="86"/>
        <end position="161"/>
    </location>
</feature>
<reference evidence="8" key="1">
    <citation type="journal article" date="2021" name="Arch. Microbiol.">
        <title>Methyloradius palustris gen. nov., sp. nov., a methanol-oxidizing bacterium isolated from snow.</title>
        <authorList>
            <person name="Miyadera T."/>
            <person name="Kojima H."/>
            <person name="Fukui M."/>
        </authorList>
    </citation>
    <scope>NUCLEOTIDE SEQUENCE</scope>
    <source>
        <strain evidence="8">Zm11</strain>
    </source>
</reference>
<evidence type="ECO:0000256" key="5">
    <source>
        <dbReference type="SAM" id="SignalP"/>
    </source>
</evidence>
<evidence type="ECO:0000256" key="4">
    <source>
        <dbReference type="SAM" id="MobiDB-lite"/>
    </source>
</evidence>
<accession>A0A8D5FZY7</accession>
<dbReference type="PANTHER" id="PTHR34597:SF1">
    <property type="entry name" value="HEME_HEMOPEXIN TRANSPORTER PROTEIN HUXB"/>
    <property type="match status" value="1"/>
</dbReference>
<dbReference type="InterPro" id="IPR051544">
    <property type="entry name" value="TPS_OM_transporter"/>
</dbReference>
<dbReference type="GO" id="GO:0046819">
    <property type="term" value="P:protein secretion by the type V secretion system"/>
    <property type="evidence" value="ECO:0007669"/>
    <property type="project" value="TreeGrafter"/>
</dbReference>
<evidence type="ECO:0000259" key="7">
    <source>
        <dbReference type="Pfam" id="PF08479"/>
    </source>
</evidence>
<sequence length="559" mass="61853">MNWFNAVRHSVPLLKFSFLPVVFVAIFACYMGQAQAATALPPTPGAVQDSVQDRRSPEVSSPAQIVFTSEDSAENSEETTDTTKRFLVSGFTFTGNTVFKEFELRTVTEQYLDLQLTLEEIDRIAAKITAIYRREGYTVARAFVPAQRVEDGLVTIQIIEGQISNTSFKGQWRYRKNFLQPYFDDFIRNKDGQLVTDAGMERQLLLLNDLPGLKARATLVPGEKFGTTDVNVELKEKLFDAFLGFSNPGSKETGENRIDAGASVNNPFTLGDQLTLRALQSTDDLFKYQRVGYSFPIGSDGIRLALSTLITDYKLGGNFAALDISGKVRNSDITISYPYLRTRSQNIIGALQFRRTSTQQNVLGVPFSSSSLPLAVASVYSNWVHEDSSATSLNMAYSTNMWRNGSVAEQNHVASKVDAEVTHLTGATRYWDFYFRGQGVYSASALPDTEKFSLGGSESIRGYPTAQVRGDGGYLVTMELRRQWRLASVPGYISVFADTGGVKNKGFTGTDRLSSIGAGLVFYLGNYGRFKAEYAIPTADDKAVDGKNGRLWFNLNLSY</sequence>
<keyword evidence="9" id="KW-1185">Reference proteome</keyword>